<sequence length="129" mass="14310">MKGAMMVIANTVFSDEKNGSDVISTLSDVQLGAMLHDNASASGAFDKAAEKYSQVINRLGQEFENRFCDFVDLTCIAEQLSATFNVDAGQVEIEILTLQNDLHLKAHQDAPNFWCLVDTEKYKVYAQQL</sequence>
<dbReference type="AlphaFoldDB" id="A0A7J5YP43"/>
<protein>
    <submittedName>
        <fullName evidence="1">Uncharacterized protein</fullName>
    </submittedName>
</protein>
<organism evidence="1 2">
    <name type="scientific">Dissostichus mawsoni</name>
    <name type="common">Antarctic cod</name>
    <dbReference type="NCBI Taxonomy" id="36200"/>
    <lineage>
        <taxon>Eukaryota</taxon>
        <taxon>Metazoa</taxon>
        <taxon>Chordata</taxon>
        <taxon>Craniata</taxon>
        <taxon>Vertebrata</taxon>
        <taxon>Euteleostomi</taxon>
        <taxon>Actinopterygii</taxon>
        <taxon>Neopterygii</taxon>
        <taxon>Teleostei</taxon>
        <taxon>Neoteleostei</taxon>
        <taxon>Acanthomorphata</taxon>
        <taxon>Eupercaria</taxon>
        <taxon>Perciformes</taxon>
        <taxon>Notothenioidei</taxon>
        <taxon>Nototheniidae</taxon>
        <taxon>Dissostichus</taxon>
    </lineage>
</organism>
<dbReference type="Proteomes" id="UP000518266">
    <property type="component" value="Unassembled WGS sequence"/>
</dbReference>
<dbReference type="OrthoDB" id="6076970at2759"/>
<accession>A0A7J5YP43</accession>
<dbReference type="EMBL" id="JAAKFY010000010">
    <property type="protein sequence ID" value="KAF3850903.1"/>
    <property type="molecule type" value="Genomic_DNA"/>
</dbReference>
<gene>
    <name evidence="1" type="ORF">F7725_012675</name>
</gene>
<evidence type="ECO:0000313" key="2">
    <source>
        <dbReference type="Proteomes" id="UP000518266"/>
    </source>
</evidence>
<evidence type="ECO:0000313" key="1">
    <source>
        <dbReference type="EMBL" id="KAF3850903.1"/>
    </source>
</evidence>
<proteinExistence type="predicted"/>
<keyword evidence="2" id="KW-1185">Reference proteome</keyword>
<comment type="caution">
    <text evidence="1">The sequence shown here is derived from an EMBL/GenBank/DDBJ whole genome shotgun (WGS) entry which is preliminary data.</text>
</comment>
<reference evidence="1 2" key="1">
    <citation type="submission" date="2020-03" db="EMBL/GenBank/DDBJ databases">
        <title>Dissostichus mawsoni Genome sequencing and assembly.</title>
        <authorList>
            <person name="Park H."/>
        </authorList>
    </citation>
    <scope>NUCLEOTIDE SEQUENCE [LARGE SCALE GENOMIC DNA]</scope>
    <source>
        <strain evidence="1">DM0001</strain>
        <tissue evidence="1">Muscle</tissue>
    </source>
</reference>
<name>A0A7J5YP43_DISMA</name>